<dbReference type="Proteomes" id="UP000886501">
    <property type="component" value="Unassembled WGS sequence"/>
</dbReference>
<dbReference type="EMBL" id="MU118389">
    <property type="protein sequence ID" value="KAF9642649.1"/>
    <property type="molecule type" value="Genomic_DNA"/>
</dbReference>
<keyword evidence="2" id="KW-1185">Reference proteome</keyword>
<accession>A0ACB6YZJ6</accession>
<proteinExistence type="predicted"/>
<gene>
    <name evidence="1" type="ORF">BDM02DRAFT_3105414</name>
</gene>
<comment type="caution">
    <text evidence="1">The sequence shown here is derived from an EMBL/GenBank/DDBJ whole genome shotgun (WGS) entry which is preliminary data.</text>
</comment>
<sequence>MVSTSPATKGAGPSVPRPSASLIVVNDRNEILLVQRNPKSRSFAGVHVFPGGNFDEDDGSYRVTAIRETFEETGLLLAKSCPTSTPGQQIPLHLDQDALNRARRSILLGQTVFSKLLASAGLTPSVDELLPFTEWVTPVQIPRRFHARFYVTFLHDTSLSNFSHGAKQDFIPTPDGGQEVISARFVHPSEALRAHRKKEMMFMPPQYYLISTLAEILSGNQNSEVQRTRVRQLSEGAFGRMVILPRQSKLGDGRVVLAYEGDEAVDGPVGARHRSIIKPGPGGVPTEIDLQRNLDIFTNGATTRSAKL</sequence>
<organism evidence="1 2">
    <name type="scientific">Thelephora ganbajun</name>
    <name type="common">Ganba fungus</name>
    <dbReference type="NCBI Taxonomy" id="370292"/>
    <lineage>
        <taxon>Eukaryota</taxon>
        <taxon>Fungi</taxon>
        <taxon>Dikarya</taxon>
        <taxon>Basidiomycota</taxon>
        <taxon>Agaricomycotina</taxon>
        <taxon>Agaricomycetes</taxon>
        <taxon>Thelephorales</taxon>
        <taxon>Thelephoraceae</taxon>
        <taxon>Thelephora</taxon>
    </lineage>
</organism>
<protein>
    <submittedName>
        <fullName evidence="1">Uncharacterized protein</fullName>
    </submittedName>
</protein>
<evidence type="ECO:0000313" key="2">
    <source>
        <dbReference type="Proteomes" id="UP000886501"/>
    </source>
</evidence>
<name>A0ACB6YZJ6_THEGA</name>
<reference evidence="1" key="2">
    <citation type="journal article" date="2020" name="Nat. Commun.">
        <title>Large-scale genome sequencing of mycorrhizal fungi provides insights into the early evolution of symbiotic traits.</title>
        <authorList>
            <person name="Miyauchi S."/>
            <person name="Kiss E."/>
            <person name="Kuo A."/>
            <person name="Drula E."/>
            <person name="Kohler A."/>
            <person name="Sanchez-Garcia M."/>
            <person name="Morin E."/>
            <person name="Andreopoulos B."/>
            <person name="Barry K.W."/>
            <person name="Bonito G."/>
            <person name="Buee M."/>
            <person name="Carver A."/>
            <person name="Chen C."/>
            <person name="Cichocki N."/>
            <person name="Clum A."/>
            <person name="Culley D."/>
            <person name="Crous P.W."/>
            <person name="Fauchery L."/>
            <person name="Girlanda M."/>
            <person name="Hayes R.D."/>
            <person name="Keri Z."/>
            <person name="LaButti K."/>
            <person name="Lipzen A."/>
            <person name="Lombard V."/>
            <person name="Magnuson J."/>
            <person name="Maillard F."/>
            <person name="Murat C."/>
            <person name="Nolan M."/>
            <person name="Ohm R.A."/>
            <person name="Pangilinan J."/>
            <person name="Pereira M.F."/>
            <person name="Perotto S."/>
            <person name="Peter M."/>
            <person name="Pfister S."/>
            <person name="Riley R."/>
            <person name="Sitrit Y."/>
            <person name="Stielow J.B."/>
            <person name="Szollosi G."/>
            <person name="Zifcakova L."/>
            <person name="Stursova M."/>
            <person name="Spatafora J.W."/>
            <person name="Tedersoo L."/>
            <person name="Vaario L.M."/>
            <person name="Yamada A."/>
            <person name="Yan M."/>
            <person name="Wang P."/>
            <person name="Xu J."/>
            <person name="Bruns T."/>
            <person name="Baldrian P."/>
            <person name="Vilgalys R."/>
            <person name="Dunand C."/>
            <person name="Henrissat B."/>
            <person name="Grigoriev I.V."/>
            <person name="Hibbett D."/>
            <person name="Nagy L.G."/>
            <person name="Martin F.M."/>
        </authorList>
    </citation>
    <scope>NUCLEOTIDE SEQUENCE</scope>
    <source>
        <strain evidence="1">P2</strain>
    </source>
</reference>
<reference evidence="1" key="1">
    <citation type="submission" date="2019-10" db="EMBL/GenBank/DDBJ databases">
        <authorList>
            <consortium name="DOE Joint Genome Institute"/>
            <person name="Kuo A."/>
            <person name="Miyauchi S."/>
            <person name="Kiss E."/>
            <person name="Drula E."/>
            <person name="Kohler A."/>
            <person name="Sanchez-Garcia M."/>
            <person name="Andreopoulos B."/>
            <person name="Barry K.W."/>
            <person name="Bonito G."/>
            <person name="Buee M."/>
            <person name="Carver A."/>
            <person name="Chen C."/>
            <person name="Cichocki N."/>
            <person name="Clum A."/>
            <person name="Culley D."/>
            <person name="Crous P.W."/>
            <person name="Fauchery L."/>
            <person name="Girlanda M."/>
            <person name="Hayes R."/>
            <person name="Keri Z."/>
            <person name="Labutti K."/>
            <person name="Lipzen A."/>
            <person name="Lombard V."/>
            <person name="Magnuson J."/>
            <person name="Maillard F."/>
            <person name="Morin E."/>
            <person name="Murat C."/>
            <person name="Nolan M."/>
            <person name="Ohm R."/>
            <person name="Pangilinan J."/>
            <person name="Pereira M."/>
            <person name="Perotto S."/>
            <person name="Peter M."/>
            <person name="Riley R."/>
            <person name="Sitrit Y."/>
            <person name="Stielow B."/>
            <person name="Szollosi G."/>
            <person name="Zifcakova L."/>
            <person name="Stursova M."/>
            <person name="Spatafora J.W."/>
            <person name="Tedersoo L."/>
            <person name="Vaario L.-M."/>
            <person name="Yamada A."/>
            <person name="Yan M."/>
            <person name="Wang P."/>
            <person name="Xu J."/>
            <person name="Bruns T."/>
            <person name="Baldrian P."/>
            <person name="Vilgalys R."/>
            <person name="Henrissat B."/>
            <person name="Grigoriev I.V."/>
            <person name="Hibbett D."/>
            <person name="Nagy L.G."/>
            <person name="Martin F.M."/>
        </authorList>
    </citation>
    <scope>NUCLEOTIDE SEQUENCE</scope>
    <source>
        <strain evidence="1">P2</strain>
    </source>
</reference>
<evidence type="ECO:0000313" key="1">
    <source>
        <dbReference type="EMBL" id="KAF9642649.1"/>
    </source>
</evidence>